<dbReference type="RefSeq" id="WP_365753938.1">
    <property type="nucleotide sequence ID" value="NZ_CP108135.1"/>
</dbReference>
<proteinExistence type="predicted"/>
<evidence type="ECO:0000313" key="1">
    <source>
        <dbReference type="EMBL" id="WTP67155.1"/>
    </source>
</evidence>
<protein>
    <submittedName>
        <fullName evidence="1">Uncharacterized protein</fullName>
    </submittedName>
</protein>
<dbReference type="Proteomes" id="UP001622496">
    <property type="component" value="Chromosome"/>
</dbReference>
<name>A0ABZ1K7W8_9ACTN</name>
<dbReference type="EMBL" id="CP108135">
    <property type="protein sequence ID" value="WTP67155.1"/>
    <property type="molecule type" value="Genomic_DNA"/>
</dbReference>
<sequence length="56" mass="5682">MSPEIPDAVAAIIAGAIVERTTADPAAQARHAVAALLEGGWSITAPEHALTPQRPA</sequence>
<gene>
    <name evidence="1" type="ORF">OG560_17720</name>
</gene>
<evidence type="ECO:0000313" key="2">
    <source>
        <dbReference type="Proteomes" id="UP001622496"/>
    </source>
</evidence>
<organism evidence="1 2">
    <name type="scientific">[Kitasatospora] papulosa</name>
    <dbReference type="NCBI Taxonomy" id="1464011"/>
    <lineage>
        <taxon>Bacteria</taxon>
        <taxon>Bacillati</taxon>
        <taxon>Actinomycetota</taxon>
        <taxon>Actinomycetes</taxon>
        <taxon>Kitasatosporales</taxon>
        <taxon>Streptomycetaceae</taxon>
        <taxon>Streptomyces</taxon>
    </lineage>
</organism>
<reference evidence="1 2" key="1">
    <citation type="submission" date="2022-10" db="EMBL/GenBank/DDBJ databases">
        <title>The complete genomes of actinobacterial strains from the NBC collection.</title>
        <authorList>
            <person name="Joergensen T.S."/>
            <person name="Alvarez Arevalo M."/>
            <person name="Sterndorff E.B."/>
            <person name="Faurdal D."/>
            <person name="Vuksanovic O."/>
            <person name="Mourched A.-S."/>
            <person name="Charusanti P."/>
            <person name="Shaw S."/>
            <person name="Blin K."/>
            <person name="Weber T."/>
        </authorList>
    </citation>
    <scope>NUCLEOTIDE SEQUENCE [LARGE SCALE GENOMIC DNA]</scope>
    <source>
        <strain evidence="1 2">NBC_00185</strain>
    </source>
</reference>
<keyword evidence="2" id="KW-1185">Reference proteome</keyword>
<accession>A0ABZ1K7W8</accession>